<dbReference type="AlphaFoldDB" id="A0A9P5MY09"/>
<evidence type="ECO:0000256" key="1">
    <source>
        <dbReference type="ARBA" id="ARBA00004496"/>
    </source>
</evidence>
<dbReference type="GO" id="GO:0005737">
    <property type="term" value="C:cytoplasm"/>
    <property type="evidence" value="ECO:0007669"/>
    <property type="project" value="UniProtKB-SubCell"/>
</dbReference>
<dbReference type="Gene3D" id="1.25.10.10">
    <property type="entry name" value="Leucine-rich Repeat Variant"/>
    <property type="match status" value="1"/>
</dbReference>
<organism evidence="5 6">
    <name type="scientific">Russula ochroleuca</name>
    <dbReference type="NCBI Taxonomy" id="152965"/>
    <lineage>
        <taxon>Eukaryota</taxon>
        <taxon>Fungi</taxon>
        <taxon>Dikarya</taxon>
        <taxon>Basidiomycota</taxon>
        <taxon>Agaricomycotina</taxon>
        <taxon>Agaricomycetes</taxon>
        <taxon>Russulales</taxon>
        <taxon>Russulaceae</taxon>
        <taxon>Russula</taxon>
    </lineage>
</organism>
<feature type="domain" description="UNC-45/Cro1/She4 central" evidence="4">
    <location>
        <begin position="32"/>
        <end position="193"/>
    </location>
</feature>
<comment type="subcellular location">
    <subcellularLocation>
        <location evidence="1">Cytoplasm</location>
    </subcellularLocation>
</comment>
<dbReference type="OrthoDB" id="199930at2759"/>
<comment type="caution">
    <text evidence="5">The sequence shown here is derived from an EMBL/GenBank/DDBJ whole genome shotgun (WGS) entry which is preliminary data.</text>
</comment>
<reference evidence="5" key="2">
    <citation type="journal article" date="2020" name="Nat. Commun.">
        <title>Large-scale genome sequencing of mycorrhizal fungi provides insights into the early evolution of symbiotic traits.</title>
        <authorList>
            <person name="Miyauchi S."/>
            <person name="Kiss E."/>
            <person name="Kuo A."/>
            <person name="Drula E."/>
            <person name="Kohler A."/>
            <person name="Sanchez-Garcia M."/>
            <person name="Morin E."/>
            <person name="Andreopoulos B."/>
            <person name="Barry K.W."/>
            <person name="Bonito G."/>
            <person name="Buee M."/>
            <person name="Carver A."/>
            <person name="Chen C."/>
            <person name="Cichocki N."/>
            <person name="Clum A."/>
            <person name="Culley D."/>
            <person name="Crous P.W."/>
            <person name="Fauchery L."/>
            <person name="Girlanda M."/>
            <person name="Hayes R.D."/>
            <person name="Keri Z."/>
            <person name="LaButti K."/>
            <person name="Lipzen A."/>
            <person name="Lombard V."/>
            <person name="Magnuson J."/>
            <person name="Maillard F."/>
            <person name="Murat C."/>
            <person name="Nolan M."/>
            <person name="Ohm R.A."/>
            <person name="Pangilinan J."/>
            <person name="Pereira M.F."/>
            <person name="Perotto S."/>
            <person name="Peter M."/>
            <person name="Pfister S."/>
            <person name="Riley R."/>
            <person name="Sitrit Y."/>
            <person name="Stielow J.B."/>
            <person name="Szollosi G."/>
            <person name="Zifcakova L."/>
            <person name="Stursova M."/>
            <person name="Spatafora J.W."/>
            <person name="Tedersoo L."/>
            <person name="Vaario L.M."/>
            <person name="Yamada A."/>
            <person name="Yan M."/>
            <person name="Wang P."/>
            <person name="Xu J."/>
            <person name="Bruns T."/>
            <person name="Baldrian P."/>
            <person name="Vilgalys R."/>
            <person name="Dunand C."/>
            <person name="Henrissat B."/>
            <person name="Grigoriev I.V."/>
            <person name="Hibbett D."/>
            <person name="Nagy L.G."/>
            <person name="Martin F.M."/>
        </authorList>
    </citation>
    <scope>NUCLEOTIDE SEQUENCE</scope>
    <source>
        <strain evidence="5">Prilba</strain>
    </source>
</reference>
<feature type="region of interest" description="Disordered" evidence="3">
    <location>
        <begin position="1"/>
        <end position="22"/>
    </location>
</feature>
<keyword evidence="2" id="KW-0963">Cytoplasm</keyword>
<gene>
    <name evidence="5" type="ORF">DFH94DRAFT_629324</name>
</gene>
<dbReference type="EMBL" id="WHVB01000007">
    <property type="protein sequence ID" value="KAF8481321.1"/>
    <property type="molecule type" value="Genomic_DNA"/>
</dbReference>
<proteinExistence type="predicted"/>
<protein>
    <submittedName>
        <fullName evidence="5">ARM repeat-containing protein</fullName>
    </submittedName>
</protein>
<evidence type="ECO:0000313" key="6">
    <source>
        <dbReference type="Proteomes" id="UP000759537"/>
    </source>
</evidence>
<dbReference type="Proteomes" id="UP000759537">
    <property type="component" value="Unassembled WGS sequence"/>
</dbReference>
<dbReference type="PANTHER" id="PTHR45994:SF1">
    <property type="entry name" value="FI21225P1"/>
    <property type="match status" value="1"/>
</dbReference>
<evidence type="ECO:0000259" key="4">
    <source>
        <dbReference type="Pfam" id="PF11701"/>
    </source>
</evidence>
<dbReference type="Pfam" id="PF11701">
    <property type="entry name" value="UNC45-central"/>
    <property type="match status" value="1"/>
</dbReference>
<evidence type="ECO:0000256" key="3">
    <source>
        <dbReference type="SAM" id="MobiDB-lite"/>
    </source>
</evidence>
<dbReference type="SUPFAM" id="SSF48371">
    <property type="entry name" value="ARM repeat"/>
    <property type="match status" value="2"/>
</dbReference>
<dbReference type="PANTHER" id="PTHR45994">
    <property type="entry name" value="FI21225P1"/>
    <property type="match status" value="1"/>
</dbReference>
<dbReference type="InterPro" id="IPR024660">
    <property type="entry name" value="UCS_central_dom"/>
</dbReference>
<evidence type="ECO:0000256" key="2">
    <source>
        <dbReference type="ARBA" id="ARBA00022490"/>
    </source>
</evidence>
<keyword evidence="6" id="KW-1185">Reference proteome</keyword>
<dbReference type="InterPro" id="IPR011989">
    <property type="entry name" value="ARM-like"/>
</dbReference>
<accession>A0A9P5MY09</accession>
<dbReference type="GO" id="GO:0051879">
    <property type="term" value="F:Hsp90 protein binding"/>
    <property type="evidence" value="ECO:0007669"/>
    <property type="project" value="TreeGrafter"/>
</dbReference>
<name>A0A9P5MY09_9AGAM</name>
<evidence type="ECO:0000313" key="5">
    <source>
        <dbReference type="EMBL" id="KAF8481321.1"/>
    </source>
</evidence>
<dbReference type="InterPro" id="IPR016024">
    <property type="entry name" value="ARM-type_fold"/>
</dbReference>
<reference evidence="5" key="1">
    <citation type="submission" date="2019-10" db="EMBL/GenBank/DDBJ databases">
        <authorList>
            <consortium name="DOE Joint Genome Institute"/>
            <person name="Kuo A."/>
            <person name="Miyauchi S."/>
            <person name="Kiss E."/>
            <person name="Drula E."/>
            <person name="Kohler A."/>
            <person name="Sanchez-Garcia M."/>
            <person name="Andreopoulos B."/>
            <person name="Barry K.W."/>
            <person name="Bonito G."/>
            <person name="Buee M."/>
            <person name="Carver A."/>
            <person name="Chen C."/>
            <person name="Cichocki N."/>
            <person name="Clum A."/>
            <person name="Culley D."/>
            <person name="Crous P.W."/>
            <person name="Fauchery L."/>
            <person name="Girlanda M."/>
            <person name="Hayes R."/>
            <person name="Keri Z."/>
            <person name="LaButti K."/>
            <person name="Lipzen A."/>
            <person name="Lombard V."/>
            <person name="Magnuson J."/>
            <person name="Maillard F."/>
            <person name="Morin E."/>
            <person name="Murat C."/>
            <person name="Nolan M."/>
            <person name="Ohm R."/>
            <person name="Pangilinan J."/>
            <person name="Pereira M."/>
            <person name="Perotto S."/>
            <person name="Peter M."/>
            <person name="Riley R."/>
            <person name="Sitrit Y."/>
            <person name="Stielow B."/>
            <person name="Szollosi G."/>
            <person name="Zifcakova L."/>
            <person name="Stursova M."/>
            <person name="Spatafora J.W."/>
            <person name="Tedersoo L."/>
            <person name="Vaario L.-M."/>
            <person name="Yamada A."/>
            <person name="Yan M."/>
            <person name="Wang P."/>
            <person name="Xu J."/>
            <person name="Bruns T."/>
            <person name="Baldrian P."/>
            <person name="Vilgalys R."/>
            <person name="Henrissat B."/>
            <person name="Grigoriev I.V."/>
            <person name="Hibbett D."/>
            <person name="Nagy L.G."/>
            <person name="Martin F.M."/>
        </authorList>
    </citation>
    <scope>NUCLEOTIDE SEQUENCE</scope>
    <source>
        <strain evidence="5">Prilba</strain>
    </source>
</reference>
<sequence length="688" mass="74341">MAIIDEADATSTALPSSPNNSPNSFPDELSYLIASFVPTHDPGKRSKAFLVLASYCQGVRASTGQTQDGAQDPGTQALSRIFLPIVQARIAEAQEADVLVGLSFFTALFQVDWSTASDIFQREAVLASITDILDLYSSDLVSREAARLLSQACGHKVCRSSLTAEINQWLELAVRQKRDVPLRAIAAVAITKLSRGSGTDTLVASAGISKQSVDEDLVEIMKGILLEERKDSFLDAVEGLAYMSVEPSVQEDLSKDTSFLKKLLSIIPASRRTSSLPSDAPNHSLIYGILNIIHYLSVYRPPISPDQEQVMKLRRMTKPGSTTSGDSDGKILDALEDDPHVRERGRNLVKNGALNVLATAIRLADSDGIRLIVGRILLNLSVDKEHRGKILQSGGARTLAEIIRKSLSAAKISPGGQSEVDVSILEPTQALAKLAITSSPTQVFGPDPGAVYDAIRPFAILLTHPESSLLQRFEAIMALTNLSSQGVEAAGRVAQADGLLIKIEFLMLEDHVLIRRAATELTCNLVAGSDIVFKRYSDGNPAKSRLHILVALSDVEDLPTRLAASGALASLTSSPDACQSLYELERDHHRVLPILTTLIDPLFGSDEPHTRASPDPGMIHRGVVCIRNLLVNLEPTHRERLKEETDLTSILNLLIAVMGDNTEKAEILQPTAEALKCLMDLGMSIPST</sequence>